<dbReference type="SMART" id="SM00746">
    <property type="entry name" value="TRASH"/>
    <property type="match status" value="1"/>
</dbReference>
<reference evidence="2" key="1">
    <citation type="submission" date="2018-01" db="EMBL/GenBank/DDBJ databases">
        <authorList>
            <person name="Regsiter A."/>
            <person name="William W."/>
        </authorList>
    </citation>
    <scope>NUCLEOTIDE SEQUENCE</scope>
    <source>
        <strain evidence="2">TRIP AH-1</strain>
    </source>
</reference>
<dbReference type="GO" id="GO:0016491">
    <property type="term" value="F:oxidoreductase activity"/>
    <property type="evidence" value="ECO:0007669"/>
    <property type="project" value="InterPro"/>
</dbReference>
<sequence>MIRFLIFVFLLYLLYRVIRWLFSYSPKTLGRKDSNEMIDEMVQDPYCKTYFPLRDAKKREIDGKWYYFCSDSCYEKFEKQLHSREGK</sequence>
<dbReference type="Gene3D" id="1.10.620.20">
    <property type="entry name" value="Ribonucleotide Reductase, subunit A"/>
    <property type="match status" value="1"/>
</dbReference>
<dbReference type="SUPFAM" id="SSF47240">
    <property type="entry name" value="Ferritin-like"/>
    <property type="match status" value="1"/>
</dbReference>
<name>A0A445MW51_9BACT</name>
<feature type="domain" description="TRASH" evidence="1">
    <location>
        <begin position="44"/>
        <end position="81"/>
    </location>
</feature>
<gene>
    <name evidence="2" type="ORF">PITCH_A190157</name>
</gene>
<evidence type="ECO:0000313" key="2">
    <source>
        <dbReference type="EMBL" id="SPD73581.1"/>
    </source>
</evidence>
<proteinExistence type="predicted"/>
<dbReference type="EMBL" id="OJIN01000101">
    <property type="protein sequence ID" value="SPD73581.1"/>
    <property type="molecule type" value="Genomic_DNA"/>
</dbReference>
<dbReference type="InterPro" id="IPR011017">
    <property type="entry name" value="TRASH_dom"/>
</dbReference>
<organism evidence="2">
    <name type="scientific">uncultured Desulfobacterium sp</name>
    <dbReference type="NCBI Taxonomy" id="201089"/>
    <lineage>
        <taxon>Bacteria</taxon>
        <taxon>Pseudomonadati</taxon>
        <taxon>Thermodesulfobacteriota</taxon>
        <taxon>Desulfobacteria</taxon>
        <taxon>Desulfobacterales</taxon>
        <taxon>Desulfobacteriaceae</taxon>
        <taxon>Desulfobacterium</taxon>
        <taxon>environmental samples</taxon>
    </lineage>
</organism>
<evidence type="ECO:0000259" key="1">
    <source>
        <dbReference type="SMART" id="SM00746"/>
    </source>
</evidence>
<dbReference type="InterPro" id="IPR007029">
    <property type="entry name" value="YHS_dom"/>
</dbReference>
<dbReference type="InterPro" id="IPR012348">
    <property type="entry name" value="RNR-like"/>
</dbReference>
<dbReference type="AlphaFoldDB" id="A0A445MW51"/>
<protein>
    <submittedName>
        <fullName evidence="2">Putative TRASH domain protein</fullName>
    </submittedName>
</protein>
<dbReference type="Pfam" id="PF04945">
    <property type="entry name" value="YHS"/>
    <property type="match status" value="1"/>
</dbReference>
<accession>A0A445MW51</accession>
<dbReference type="InterPro" id="IPR009078">
    <property type="entry name" value="Ferritin-like_SF"/>
</dbReference>